<dbReference type="Gene3D" id="3.30.479.30">
    <property type="entry name" value="Band 7 domain"/>
    <property type="match status" value="1"/>
</dbReference>
<feature type="coiled-coil region" evidence="5">
    <location>
        <begin position="264"/>
        <end position="325"/>
    </location>
</feature>
<comment type="similarity">
    <text evidence="2">Belongs to the band 7/mec-2 family. Flotillin subfamily.</text>
</comment>
<comment type="subcellular location">
    <subcellularLocation>
        <location evidence="1">Cell membrane</location>
    </subcellularLocation>
</comment>
<evidence type="ECO:0000256" key="3">
    <source>
        <dbReference type="ARBA" id="ARBA00022475"/>
    </source>
</evidence>
<keyword evidence="6" id="KW-1133">Transmembrane helix</keyword>
<protein>
    <submittedName>
        <fullName evidence="8">(FLOT)</fullName>
    </submittedName>
</protein>
<keyword evidence="4 6" id="KW-0472">Membrane</keyword>
<dbReference type="PANTHER" id="PTHR13806:SF31">
    <property type="entry name" value="FLOTILLIN-LIKE PROTEIN 1-RELATED"/>
    <property type="match status" value="1"/>
</dbReference>
<evidence type="ECO:0000313" key="8">
    <source>
        <dbReference type="EMBL" id="AIF01212.1"/>
    </source>
</evidence>
<evidence type="ECO:0000259" key="7">
    <source>
        <dbReference type="SMART" id="SM00244"/>
    </source>
</evidence>
<keyword evidence="3" id="KW-1003">Cell membrane</keyword>
<name>A0A075GGZ2_9EURY</name>
<dbReference type="InterPro" id="IPR001107">
    <property type="entry name" value="Band_7"/>
</dbReference>
<dbReference type="InterPro" id="IPR027705">
    <property type="entry name" value="Flotillin_fam"/>
</dbReference>
<dbReference type="Pfam" id="PF01145">
    <property type="entry name" value="Band_7"/>
    <property type="match status" value="1"/>
</dbReference>
<dbReference type="Pfam" id="PF15975">
    <property type="entry name" value="Flot"/>
    <property type="match status" value="1"/>
</dbReference>
<feature type="domain" description="Band 7" evidence="7">
    <location>
        <begin position="28"/>
        <end position="197"/>
    </location>
</feature>
<dbReference type="CDD" id="cd03399">
    <property type="entry name" value="SPFH_flotillin"/>
    <property type="match status" value="1"/>
</dbReference>
<evidence type="ECO:0000256" key="4">
    <source>
        <dbReference type="ARBA" id="ARBA00023136"/>
    </source>
</evidence>
<dbReference type="SMART" id="SM00244">
    <property type="entry name" value="PHB"/>
    <property type="match status" value="1"/>
</dbReference>
<evidence type="ECO:0000256" key="5">
    <source>
        <dbReference type="SAM" id="Coils"/>
    </source>
</evidence>
<proteinExistence type="inferred from homology"/>
<evidence type="ECO:0000256" key="6">
    <source>
        <dbReference type="SAM" id="Phobius"/>
    </source>
</evidence>
<keyword evidence="5" id="KW-0175">Coiled coil</keyword>
<dbReference type="InterPro" id="IPR036013">
    <property type="entry name" value="Band_7/SPFH_dom_sf"/>
</dbReference>
<dbReference type="SUPFAM" id="SSF117892">
    <property type="entry name" value="Band 7/SPFH domain"/>
    <property type="match status" value="1"/>
</dbReference>
<sequence length="469" mass="50803">MADTGALMTTMIFATVLVLVAVTIFFAQRYKRCPPDKVMVIYGRTDKGRPSRTIHGGAALVWPLIQDYAYLPLTPITINIDLRNALSQQNIRINVPSTFTIGISIQDDIMQNAAQRLLGLKMEDIEQMAEEIILGQLRLTVASLTIEQINQDRDSFLEDINHNVEKELEKVGLKLINVNIVDITDDSDYIESIGKKAAATAVENARVDVANAERDGAIGAAQADKTREVQVAENVAEAAKGRKAAEADQRVYVENQEAIAVSGENMAQAEIANANADLKEAEAGAKQRADVATAQSEAAIQRAFAGEEEERLKASEIVRENIQKQQIEIAAEAEAERQRRVARGEADAILAVYEAEAKGIQQVLEAKAEGYQNLVNSASGDPKAAATLLMVEKIESMVAAQVEAIRNLKIDKVTVWDGGNNDDGSSATSNFVSSLVQSLPPIHDVAKMAGVDLPDYLGSMSEEEGEDGE</sequence>
<organism evidence="8">
    <name type="scientific">uncultured marine group II/III euryarchaeote KM3_143_C03</name>
    <dbReference type="NCBI Taxonomy" id="1457879"/>
    <lineage>
        <taxon>Archaea</taxon>
        <taxon>Methanobacteriati</taxon>
        <taxon>Methanobacteriota</taxon>
        <taxon>environmental samples</taxon>
    </lineage>
</organism>
<accession>A0A075GGZ2</accession>
<dbReference type="InterPro" id="IPR031905">
    <property type="entry name" value="Flotillin_C"/>
</dbReference>
<gene>
    <name evidence="8" type="primary">FLOT</name>
</gene>
<evidence type="ECO:0000256" key="1">
    <source>
        <dbReference type="ARBA" id="ARBA00004236"/>
    </source>
</evidence>
<reference evidence="8" key="1">
    <citation type="journal article" date="2014" name="Genome Biol. Evol.">
        <title>Pangenome evidence for extensive interdomain horizontal transfer affecting lineage core and shell genes in uncultured planktonic thaumarchaeota and euryarchaeota.</title>
        <authorList>
            <person name="Deschamps P."/>
            <person name="Zivanovic Y."/>
            <person name="Moreira D."/>
            <person name="Rodriguez-Valera F."/>
            <person name="Lopez-Garcia P."/>
        </authorList>
    </citation>
    <scope>NUCLEOTIDE SEQUENCE</scope>
</reference>
<dbReference type="PANTHER" id="PTHR13806">
    <property type="entry name" value="FLOTILLIN-RELATED"/>
    <property type="match status" value="1"/>
</dbReference>
<dbReference type="GO" id="GO:0005886">
    <property type="term" value="C:plasma membrane"/>
    <property type="evidence" value="ECO:0007669"/>
    <property type="project" value="UniProtKB-SubCell"/>
</dbReference>
<feature type="transmembrane region" description="Helical" evidence="6">
    <location>
        <begin position="6"/>
        <end position="27"/>
    </location>
</feature>
<dbReference type="EMBL" id="KF900614">
    <property type="protein sequence ID" value="AIF01212.1"/>
    <property type="molecule type" value="Genomic_DNA"/>
</dbReference>
<evidence type="ECO:0000256" key="2">
    <source>
        <dbReference type="ARBA" id="ARBA00007161"/>
    </source>
</evidence>
<keyword evidence="6" id="KW-0812">Transmembrane</keyword>
<dbReference type="AlphaFoldDB" id="A0A075GGZ2"/>